<dbReference type="EMBL" id="FAXC01000390">
    <property type="protein sequence ID" value="CUV10288.1"/>
    <property type="molecule type" value="Genomic_DNA"/>
</dbReference>
<dbReference type="PROSITE" id="PS51257">
    <property type="entry name" value="PROKAR_LIPOPROTEIN"/>
    <property type="match status" value="1"/>
</dbReference>
<sequence length="186" mass="19800">MSKYIIIFLGLLIVAGCTPQPIPGPDGAQGPPGPKGAPGESGESGESGEAGIQGPPGPRGEPGKSISEDIVNKLKEKLNQLDQVTLNKEEICALISYKEGIAPQVLGFAALTTNGKILIMENTSPINIGEKFIFQTQIADRVDFVTLSVLSGEEGEKTFYVAMTADGHHYYSLDLKEWNPQGQSPF</sequence>
<feature type="region of interest" description="Disordered" evidence="1">
    <location>
        <begin position="22"/>
        <end position="66"/>
    </location>
</feature>
<name>A0A160VHI8_9ZZZZ</name>
<evidence type="ECO:0000256" key="1">
    <source>
        <dbReference type="SAM" id="MobiDB-lite"/>
    </source>
</evidence>
<dbReference type="PANTHER" id="PTHR24637:SF421">
    <property type="entry name" value="CUTICLE COLLAGEN DPY-2"/>
    <property type="match status" value="1"/>
</dbReference>
<gene>
    <name evidence="2" type="ORF">MGWOODY_Mmi2263</name>
</gene>
<evidence type="ECO:0000313" key="2">
    <source>
        <dbReference type="EMBL" id="CUV10288.1"/>
    </source>
</evidence>
<dbReference type="InterPro" id="IPR008160">
    <property type="entry name" value="Collagen"/>
</dbReference>
<proteinExistence type="predicted"/>
<dbReference type="PANTHER" id="PTHR24637">
    <property type="entry name" value="COLLAGEN"/>
    <property type="match status" value="1"/>
</dbReference>
<dbReference type="Pfam" id="PF01391">
    <property type="entry name" value="Collagen"/>
    <property type="match status" value="1"/>
</dbReference>
<evidence type="ECO:0008006" key="3">
    <source>
        <dbReference type="Google" id="ProtNLM"/>
    </source>
</evidence>
<organism evidence="2">
    <name type="scientific">hydrothermal vent metagenome</name>
    <dbReference type="NCBI Taxonomy" id="652676"/>
    <lineage>
        <taxon>unclassified sequences</taxon>
        <taxon>metagenomes</taxon>
        <taxon>ecological metagenomes</taxon>
    </lineage>
</organism>
<dbReference type="Gene3D" id="1.20.5.320">
    <property type="entry name" value="6-Phosphogluconate Dehydrogenase, domain 3"/>
    <property type="match status" value="1"/>
</dbReference>
<accession>A0A160VHI8</accession>
<protein>
    <recommendedName>
        <fullName evidence="3">Phage tail fiber protein</fullName>
    </recommendedName>
</protein>
<dbReference type="AlphaFoldDB" id="A0A160VHI8"/>
<reference evidence="2" key="1">
    <citation type="submission" date="2015-10" db="EMBL/GenBank/DDBJ databases">
        <authorList>
            <person name="Gilbert D.G."/>
        </authorList>
    </citation>
    <scope>NUCLEOTIDE SEQUENCE</scope>
</reference>